<evidence type="ECO:0000259" key="4">
    <source>
        <dbReference type="Pfam" id="PF07804"/>
    </source>
</evidence>
<evidence type="ECO:0000313" key="5">
    <source>
        <dbReference type="EMBL" id="GAP43995.1"/>
    </source>
</evidence>
<protein>
    <submittedName>
        <fullName evidence="5">Protein containing HipA-like C-terminal domain</fullName>
    </submittedName>
</protein>
<keyword evidence="6" id="KW-1185">Reference proteome</keyword>
<dbReference type="Proteomes" id="UP000053091">
    <property type="component" value="Unassembled WGS sequence"/>
</dbReference>
<dbReference type="GO" id="GO:0004674">
    <property type="term" value="F:protein serine/threonine kinase activity"/>
    <property type="evidence" value="ECO:0007669"/>
    <property type="project" value="TreeGrafter"/>
</dbReference>
<dbReference type="InterPro" id="IPR012893">
    <property type="entry name" value="HipA-like_C"/>
</dbReference>
<keyword evidence="3" id="KW-0418">Kinase</keyword>
<dbReference type="Pfam" id="PF07804">
    <property type="entry name" value="HipA_C"/>
    <property type="match status" value="1"/>
</dbReference>
<evidence type="ECO:0000256" key="3">
    <source>
        <dbReference type="ARBA" id="ARBA00022777"/>
    </source>
</evidence>
<reference evidence="5" key="1">
    <citation type="journal article" date="2015" name="Genome Announc.">
        <title>Draft Genome Sequence of Bacteroidales Strain TBC1, a Novel Isolate from a Methanogenic Wastewater Treatment System.</title>
        <authorList>
            <person name="Tourlousse D.M."/>
            <person name="Matsuura N."/>
            <person name="Sun L."/>
            <person name="Toyonaga M."/>
            <person name="Kuroda K."/>
            <person name="Ohashi A."/>
            <person name="Cruz R."/>
            <person name="Yamaguchi T."/>
            <person name="Sekiguchi Y."/>
        </authorList>
    </citation>
    <scope>NUCLEOTIDE SEQUENCE [LARGE SCALE GENOMIC DNA]</scope>
    <source>
        <strain evidence="5">TBC1</strain>
    </source>
</reference>
<dbReference type="EMBL" id="DF968182">
    <property type="protein sequence ID" value="GAP43995.1"/>
    <property type="molecule type" value="Genomic_DNA"/>
</dbReference>
<dbReference type="AlphaFoldDB" id="A0A0S7BZG0"/>
<dbReference type="InterPro" id="IPR052028">
    <property type="entry name" value="HipA_Ser/Thr_kinase"/>
</dbReference>
<dbReference type="PANTHER" id="PTHR37419">
    <property type="entry name" value="SERINE/THREONINE-PROTEIN KINASE TOXIN HIPA"/>
    <property type="match status" value="1"/>
</dbReference>
<dbReference type="STRING" id="1678841.TBC1_112154"/>
<sequence>MNRCPITYVPCGDSRYSDAGLRLLSPGLKTLKEIEYTAAEQRREAYIRATRMSIQGVQPKLSAKLNIKEGKFEIIDTGGRFILKPQHQLYPEMPENEDLTMKLAEMIGLDVPLHGLIWSKDGSLTYFIKRFDRKGKNDKVPVEDFAQLAGMSRDTKYDYSMEKVVKLINDYCTFPAIEKLKLFKLVIFSYLVGNEDMHLKNFSIITNNDKVSLSPCYDLVNSTIEYKKQDEEIALPLKGRKRHLTRNILVDYFGVEKCELNPKSIDKILQSISSAVDKWYELIEISFLSQEMKAKYQALLDTRLRILKIR</sequence>
<feature type="domain" description="HipA-like C-terminal" evidence="4">
    <location>
        <begin position="52"/>
        <end position="279"/>
    </location>
</feature>
<dbReference type="GO" id="GO:0005829">
    <property type="term" value="C:cytosol"/>
    <property type="evidence" value="ECO:0007669"/>
    <property type="project" value="TreeGrafter"/>
</dbReference>
<dbReference type="RefSeq" id="WP_062042044.1">
    <property type="nucleotide sequence ID" value="NZ_DF968182.1"/>
</dbReference>
<dbReference type="PATRIC" id="fig|1678841.3.peg.2410"/>
<gene>
    <name evidence="5" type="ORF">TBC1_112154</name>
</gene>
<accession>A0A0S7BZG0</accession>
<keyword evidence="2" id="KW-0808">Transferase</keyword>
<proteinExistence type="inferred from homology"/>
<dbReference type="OrthoDB" id="9805913at2"/>
<evidence type="ECO:0000256" key="2">
    <source>
        <dbReference type="ARBA" id="ARBA00022679"/>
    </source>
</evidence>
<organism evidence="5">
    <name type="scientific">Lentimicrobium saccharophilum</name>
    <dbReference type="NCBI Taxonomy" id="1678841"/>
    <lineage>
        <taxon>Bacteria</taxon>
        <taxon>Pseudomonadati</taxon>
        <taxon>Bacteroidota</taxon>
        <taxon>Bacteroidia</taxon>
        <taxon>Bacteroidales</taxon>
        <taxon>Lentimicrobiaceae</taxon>
        <taxon>Lentimicrobium</taxon>
    </lineage>
</organism>
<comment type="similarity">
    <text evidence="1">Belongs to the HipA Ser/Thr kinase family.</text>
</comment>
<evidence type="ECO:0000256" key="1">
    <source>
        <dbReference type="ARBA" id="ARBA00010164"/>
    </source>
</evidence>
<dbReference type="PANTHER" id="PTHR37419:SF1">
    <property type="entry name" value="SERINE_THREONINE-PROTEIN KINASE TOXIN HIPA"/>
    <property type="match status" value="1"/>
</dbReference>
<evidence type="ECO:0000313" key="6">
    <source>
        <dbReference type="Proteomes" id="UP000053091"/>
    </source>
</evidence>
<name>A0A0S7BZG0_9BACT</name>
<dbReference type="Gene3D" id="1.10.1070.20">
    <property type="match status" value="1"/>
</dbReference>